<keyword evidence="4" id="KW-1185">Reference proteome</keyword>
<dbReference type="AlphaFoldDB" id="A0A4Q5MVN5"/>
<comment type="caution">
    <text evidence="3">The sequence shown here is derived from an EMBL/GenBank/DDBJ whole genome shotgun (WGS) entry which is preliminary data.</text>
</comment>
<dbReference type="PANTHER" id="PTHR30136">
    <property type="entry name" value="HELIX-TURN-HELIX TRANSCRIPTIONAL REGULATOR, ICLR FAMILY"/>
    <property type="match status" value="1"/>
</dbReference>
<dbReference type="GO" id="GO:0003677">
    <property type="term" value="F:DNA binding"/>
    <property type="evidence" value="ECO:0007669"/>
    <property type="project" value="InterPro"/>
</dbReference>
<proteinExistence type="predicted"/>
<feature type="domain" description="HTH iclR-type" evidence="2">
    <location>
        <begin position="29"/>
        <end position="91"/>
    </location>
</feature>
<accession>A0A4Q5MVN5</accession>
<evidence type="ECO:0000259" key="2">
    <source>
        <dbReference type="PROSITE" id="PS51077"/>
    </source>
</evidence>
<dbReference type="Proteomes" id="UP000293764">
    <property type="component" value="Unassembled WGS sequence"/>
</dbReference>
<dbReference type="PANTHER" id="PTHR30136:SF35">
    <property type="entry name" value="HTH-TYPE TRANSCRIPTIONAL REGULATOR RV1719"/>
    <property type="match status" value="1"/>
</dbReference>
<protein>
    <recommendedName>
        <fullName evidence="2">HTH iclR-type domain-containing protein</fullName>
    </recommendedName>
</protein>
<dbReference type="GO" id="GO:0045892">
    <property type="term" value="P:negative regulation of DNA-templated transcription"/>
    <property type="evidence" value="ECO:0007669"/>
    <property type="project" value="TreeGrafter"/>
</dbReference>
<dbReference type="Gene3D" id="1.10.10.10">
    <property type="entry name" value="Winged helix-like DNA-binding domain superfamily/Winged helix DNA-binding domain"/>
    <property type="match status" value="1"/>
</dbReference>
<dbReference type="InterPro" id="IPR005471">
    <property type="entry name" value="Tscrpt_reg_IclR_N"/>
</dbReference>
<evidence type="ECO:0000313" key="4">
    <source>
        <dbReference type="Proteomes" id="UP000293764"/>
    </source>
</evidence>
<feature type="region of interest" description="Disordered" evidence="1">
    <location>
        <begin position="172"/>
        <end position="193"/>
    </location>
</feature>
<dbReference type="SUPFAM" id="SSF46785">
    <property type="entry name" value="Winged helix' DNA-binding domain"/>
    <property type="match status" value="1"/>
</dbReference>
<dbReference type="RefSeq" id="WP_130104037.1">
    <property type="nucleotide sequence ID" value="NZ_SDWW01000061.1"/>
</dbReference>
<dbReference type="Pfam" id="PF09339">
    <property type="entry name" value="HTH_IclR"/>
    <property type="match status" value="1"/>
</dbReference>
<evidence type="ECO:0000313" key="3">
    <source>
        <dbReference type="EMBL" id="RYV49618.1"/>
    </source>
</evidence>
<gene>
    <name evidence="3" type="ORF">EUA98_17785</name>
</gene>
<evidence type="ECO:0000256" key="1">
    <source>
        <dbReference type="SAM" id="MobiDB-lite"/>
    </source>
</evidence>
<dbReference type="InterPro" id="IPR036390">
    <property type="entry name" value="WH_DNA-bd_sf"/>
</dbReference>
<reference evidence="3 4" key="1">
    <citation type="submission" date="2019-01" db="EMBL/GenBank/DDBJ databases">
        <title>Novel species of Cellulomonas.</title>
        <authorList>
            <person name="Liu Q."/>
            <person name="Xin Y.-H."/>
        </authorList>
    </citation>
    <scope>NUCLEOTIDE SEQUENCE [LARGE SCALE GENOMIC DNA]</scope>
    <source>
        <strain evidence="3 4">HLT2-17</strain>
    </source>
</reference>
<name>A0A4Q5MVN5_9MICO</name>
<organism evidence="3 4">
    <name type="scientific">Pengzhenrongella frigida</name>
    <dbReference type="NCBI Taxonomy" id="1259133"/>
    <lineage>
        <taxon>Bacteria</taxon>
        <taxon>Bacillati</taxon>
        <taxon>Actinomycetota</taxon>
        <taxon>Actinomycetes</taxon>
        <taxon>Micrococcales</taxon>
        <taxon>Pengzhenrongella</taxon>
    </lineage>
</organism>
<dbReference type="InterPro" id="IPR050707">
    <property type="entry name" value="HTH_MetabolicPath_Reg"/>
</dbReference>
<dbReference type="EMBL" id="SDWW01000061">
    <property type="protein sequence ID" value="RYV49618.1"/>
    <property type="molecule type" value="Genomic_DNA"/>
</dbReference>
<dbReference type="PROSITE" id="PS51077">
    <property type="entry name" value="HTH_ICLR"/>
    <property type="match status" value="1"/>
</dbReference>
<dbReference type="InterPro" id="IPR036388">
    <property type="entry name" value="WH-like_DNA-bd_sf"/>
</dbReference>
<dbReference type="GO" id="GO:0003700">
    <property type="term" value="F:DNA-binding transcription factor activity"/>
    <property type="evidence" value="ECO:0007669"/>
    <property type="project" value="TreeGrafter"/>
</dbReference>
<sequence length="241" mass="25804">MSFSFGHPDVVARLNGAPAPEGSINARQPGAILHALQILECVARRGPGTTASEISTDLRVSRATTYRLVRLLADDEYLVRMPDLRGFTLGRRVAELAAPAAPAPHLSRAARIALAVLRDRVRAGVHLVHYSGTRIIVTDEDTDIPLTDPHRLLTDPGSTAAGRLAAAWEEAQREGRRPPTHAQQVRHGSPKRGCLALPVPDDAGHLVAALLVEAPPARLADPEELMSILLSGVSELTLLLT</sequence>
<dbReference type="SMART" id="SM00346">
    <property type="entry name" value="HTH_ICLR"/>
    <property type="match status" value="1"/>
</dbReference>
<dbReference type="SUPFAM" id="SSF55781">
    <property type="entry name" value="GAF domain-like"/>
    <property type="match status" value="1"/>
</dbReference>
<dbReference type="OrthoDB" id="5242615at2"/>